<dbReference type="SUPFAM" id="SSF50475">
    <property type="entry name" value="FMN-binding split barrel"/>
    <property type="match status" value="1"/>
</dbReference>
<gene>
    <name evidence="2" type="ORF">FEZ33_07530</name>
</gene>
<comment type="caution">
    <text evidence="2">The sequence shown here is derived from an EMBL/GenBank/DDBJ whole genome shotgun (WGS) entry which is preliminary data.</text>
</comment>
<dbReference type="Gene3D" id="2.30.110.10">
    <property type="entry name" value="Electron Transport, Fmn-binding Protein, Chain A"/>
    <property type="match status" value="1"/>
</dbReference>
<protein>
    <submittedName>
        <fullName evidence="2">Pyridoxamine 5'-phosphate oxidase family protein</fullName>
    </submittedName>
</protein>
<name>A0A5R9DWG6_9LACT</name>
<dbReference type="RefSeq" id="WP_138404793.1">
    <property type="nucleotide sequence ID" value="NZ_VBSP01000025.1"/>
</dbReference>
<evidence type="ECO:0000313" key="3">
    <source>
        <dbReference type="Proteomes" id="UP000306420"/>
    </source>
</evidence>
<accession>A0A5R9DWG6</accession>
<evidence type="ECO:0000259" key="1">
    <source>
        <dbReference type="Pfam" id="PF01243"/>
    </source>
</evidence>
<dbReference type="InterPro" id="IPR011576">
    <property type="entry name" value="Pyridox_Oxase_N"/>
</dbReference>
<dbReference type="OrthoDB" id="2220294at2"/>
<proteinExistence type="predicted"/>
<dbReference type="Pfam" id="PF01243">
    <property type="entry name" value="PNPOx_N"/>
    <property type="match status" value="1"/>
</dbReference>
<feature type="domain" description="Pyridoxamine 5'-phosphate oxidase N-terminal" evidence="1">
    <location>
        <begin position="13"/>
        <end position="112"/>
    </location>
</feature>
<dbReference type="Proteomes" id="UP000306420">
    <property type="component" value="Unassembled WGS sequence"/>
</dbReference>
<dbReference type="AlphaFoldDB" id="A0A5R9DWG6"/>
<dbReference type="EMBL" id="VBSP01000025">
    <property type="protein sequence ID" value="TLQ40692.1"/>
    <property type="molecule type" value="Genomic_DNA"/>
</dbReference>
<organism evidence="2 3">
    <name type="scientific">Ruoffia tabacinasalis</name>
    <dbReference type="NCBI Taxonomy" id="87458"/>
    <lineage>
        <taxon>Bacteria</taxon>
        <taxon>Bacillati</taxon>
        <taxon>Bacillota</taxon>
        <taxon>Bacilli</taxon>
        <taxon>Lactobacillales</taxon>
        <taxon>Aerococcaceae</taxon>
        <taxon>Ruoffia</taxon>
    </lineage>
</organism>
<dbReference type="InterPro" id="IPR012349">
    <property type="entry name" value="Split_barrel_FMN-bd"/>
</dbReference>
<sequence length="148" mass="16959">MEVNDIMQILEKDMKVAVFATVDENGKPHARHAHIGVANEQGVFFMTSPTTDFYKQLKHNPNIAITTMSEEGYLVQVIRIEGKVRQVGKDRLQELLANNPYVEQVYPDDDIRQGMQVFHLYEGEGFYHSMSQGHKYVFSIGHEEETDA</sequence>
<evidence type="ECO:0000313" key="2">
    <source>
        <dbReference type="EMBL" id="TLQ40692.1"/>
    </source>
</evidence>
<reference evidence="2 3" key="1">
    <citation type="submission" date="2019-05" db="EMBL/GenBank/DDBJ databases">
        <title>The metagenome of a microbial culture collection derived from dairy environment covers the genomic content of the human microbiome.</title>
        <authorList>
            <person name="Roder T."/>
            <person name="Wuthrich D."/>
            <person name="Sattari Z."/>
            <person name="Von Ah U."/>
            <person name="Bar C."/>
            <person name="Ronchi F."/>
            <person name="Macpherson A.J."/>
            <person name="Ganal-Vonarburg S.C."/>
            <person name="Bruggmann R."/>
            <person name="Vergeres G."/>
        </authorList>
    </citation>
    <scope>NUCLEOTIDE SEQUENCE [LARGE SCALE GENOMIC DNA]</scope>
    <source>
        <strain evidence="2 3">FAM 24227</strain>
    </source>
</reference>